<dbReference type="PANTHER" id="PTHR34220">
    <property type="entry name" value="SENSOR HISTIDINE KINASE YPDA"/>
    <property type="match status" value="1"/>
</dbReference>
<evidence type="ECO:0000256" key="4">
    <source>
        <dbReference type="ARBA" id="ARBA00022679"/>
    </source>
</evidence>
<dbReference type="GO" id="GO:0005886">
    <property type="term" value="C:plasma membrane"/>
    <property type="evidence" value="ECO:0007669"/>
    <property type="project" value="UniProtKB-SubCell"/>
</dbReference>
<comment type="subcellular location">
    <subcellularLocation>
        <location evidence="1">Cell membrane</location>
        <topology evidence="1">Multi-pass membrane protein</topology>
    </subcellularLocation>
</comment>
<dbReference type="InterPro" id="IPR003660">
    <property type="entry name" value="HAMP_dom"/>
</dbReference>
<sequence>MSMKLNRRNWWFSIFTKLLVMFFVVILPVYILAIEMNDLGSRIVRNEISKSMQAQIHFYNNSLNKEIDRMVRLQREYVNDNDLLSLSVIAEGLSYYDRSTMVKQFQQKLEMMKSAGIYVTKANVYIPPIQRIVSTEELSKTLSPEVLESLRSSRDEPHKSPFFYKKGSLFLREFYPSVPTSPQRDPLFVLETEVSVPQLQQFLQQIANYEQGGAAIVSSEWMIASDTNQQEMEPMTRIVREWVKSNSNARQGIKTIQLNKQNYITAYEYSPDTDTTLLVYVPESEVLGPLKKYKGFIIIMSIVTAAIIVLVSYWVYQVIHKPMTKMVRALRNVETGNLSISLHHKSRDEFSYLYQQFNGMTAKLKTLIYEVYEQKLLMQQAELNQLQSQINPHFLYNSLYLLYRITKAQDYENSLKFTKYLGDYFRYITKKTGDDVPLEQEWHHVRTYMEIQNIRFSNRVKVMISDLPEGLHSLMVPRLILQPLVENAYNYGLENTIADGILSVSLEEDEDEIRIVVEDNGAGMSETDLAHWNSRFLSENVNVEVSGMNNVNRRLQLKFGGESGISLRSRLGGGLKVTMKIQMMKGQGEQYAALDAG</sequence>
<evidence type="ECO:0000256" key="6">
    <source>
        <dbReference type="ARBA" id="ARBA00023136"/>
    </source>
</evidence>
<dbReference type="InterPro" id="IPR036890">
    <property type="entry name" value="HATPase_C_sf"/>
</dbReference>
<keyword evidence="7" id="KW-0812">Transmembrane</keyword>
<keyword evidence="5" id="KW-0418">Kinase</keyword>
<protein>
    <recommendedName>
        <fullName evidence="8">HAMP domain-containing protein</fullName>
    </recommendedName>
</protein>
<dbReference type="Pfam" id="PF06580">
    <property type="entry name" value="His_kinase"/>
    <property type="match status" value="1"/>
</dbReference>
<dbReference type="Gene3D" id="1.10.287.950">
    <property type="entry name" value="Methyl-accepting chemotaxis protein"/>
    <property type="match status" value="1"/>
</dbReference>
<name>A0A3G9J1B4_9BACL</name>
<evidence type="ECO:0000256" key="7">
    <source>
        <dbReference type="SAM" id="Phobius"/>
    </source>
</evidence>
<keyword evidence="6 7" id="KW-0472">Membrane</keyword>
<evidence type="ECO:0000256" key="1">
    <source>
        <dbReference type="ARBA" id="ARBA00004651"/>
    </source>
</evidence>
<dbReference type="EMBL" id="AP019308">
    <property type="protein sequence ID" value="BBH24546.1"/>
    <property type="molecule type" value="Genomic_DNA"/>
</dbReference>
<dbReference type="KEGG" id="pbk:Back11_58910"/>
<dbReference type="SUPFAM" id="SSF158472">
    <property type="entry name" value="HAMP domain-like"/>
    <property type="match status" value="1"/>
</dbReference>
<feature type="domain" description="HAMP" evidence="8">
    <location>
        <begin position="317"/>
        <end position="369"/>
    </location>
</feature>
<dbReference type="InterPro" id="IPR050640">
    <property type="entry name" value="Bact_2-comp_sensor_kinase"/>
</dbReference>
<dbReference type="SUPFAM" id="SSF55874">
    <property type="entry name" value="ATPase domain of HSP90 chaperone/DNA topoisomerase II/histidine kinase"/>
    <property type="match status" value="1"/>
</dbReference>
<keyword evidence="10" id="KW-1185">Reference proteome</keyword>
<dbReference type="Gene3D" id="3.30.565.10">
    <property type="entry name" value="Histidine kinase-like ATPase, C-terminal domain"/>
    <property type="match status" value="1"/>
</dbReference>
<dbReference type="Proteomes" id="UP000275368">
    <property type="component" value="Chromosome"/>
</dbReference>
<keyword evidence="7" id="KW-1133">Transmembrane helix</keyword>
<dbReference type="InterPro" id="IPR010559">
    <property type="entry name" value="Sig_transdc_His_kin_internal"/>
</dbReference>
<evidence type="ECO:0000259" key="8">
    <source>
        <dbReference type="PROSITE" id="PS50885"/>
    </source>
</evidence>
<dbReference type="AlphaFoldDB" id="A0A3G9J1B4"/>
<feature type="transmembrane region" description="Helical" evidence="7">
    <location>
        <begin position="12"/>
        <end position="33"/>
    </location>
</feature>
<proteinExistence type="predicted"/>
<reference evidence="9 10" key="1">
    <citation type="submission" date="2018-11" db="EMBL/GenBank/DDBJ databases">
        <title>Complete genome sequence of Paenibacillus baekrokdamisoli strain KCTC 33723.</title>
        <authorList>
            <person name="Kang S.W."/>
            <person name="Lee K.C."/>
            <person name="Kim K.K."/>
            <person name="Kim J.S."/>
            <person name="Kim D.S."/>
            <person name="Ko S.H."/>
            <person name="Yang S.H."/>
            <person name="Lee J.S."/>
        </authorList>
    </citation>
    <scope>NUCLEOTIDE SEQUENCE [LARGE SCALE GENOMIC DNA]</scope>
    <source>
        <strain evidence="9 10">KCTC 33723</strain>
    </source>
</reference>
<dbReference type="Pfam" id="PF00672">
    <property type="entry name" value="HAMP"/>
    <property type="match status" value="1"/>
</dbReference>
<dbReference type="InterPro" id="IPR003594">
    <property type="entry name" value="HATPase_dom"/>
</dbReference>
<evidence type="ECO:0000256" key="2">
    <source>
        <dbReference type="ARBA" id="ARBA00022475"/>
    </source>
</evidence>
<dbReference type="Pfam" id="PF02518">
    <property type="entry name" value="HATPase_c"/>
    <property type="match status" value="1"/>
</dbReference>
<accession>A0A3G9J1B4</accession>
<keyword evidence="4" id="KW-0808">Transferase</keyword>
<gene>
    <name evidence="9" type="ORF">Back11_58910</name>
</gene>
<dbReference type="GO" id="GO:0000155">
    <property type="term" value="F:phosphorelay sensor kinase activity"/>
    <property type="evidence" value="ECO:0007669"/>
    <property type="project" value="InterPro"/>
</dbReference>
<dbReference type="RefSeq" id="WP_221226791.1">
    <property type="nucleotide sequence ID" value="NZ_JACHXC010000010.1"/>
</dbReference>
<dbReference type="Gene3D" id="3.30.450.20">
    <property type="entry name" value="PAS domain"/>
    <property type="match status" value="1"/>
</dbReference>
<evidence type="ECO:0000313" key="9">
    <source>
        <dbReference type="EMBL" id="BBH24546.1"/>
    </source>
</evidence>
<organism evidence="9 10">
    <name type="scientific">Paenibacillus baekrokdamisoli</name>
    <dbReference type="NCBI Taxonomy" id="1712516"/>
    <lineage>
        <taxon>Bacteria</taxon>
        <taxon>Bacillati</taxon>
        <taxon>Bacillota</taxon>
        <taxon>Bacilli</taxon>
        <taxon>Bacillales</taxon>
        <taxon>Paenibacillaceae</taxon>
        <taxon>Paenibacillus</taxon>
    </lineage>
</organism>
<evidence type="ECO:0000313" key="10">
    <source>
        <dbReference type="Proteomes" id="UP000275368"/>
    </source>
</evidence>
<keyword evidence="3" id="KW-0597">Phosphoprotein</keyword>
<dbReference type="PANTHER" id="PTHR34220:SF7">
    <property type="entry name" value="SENSOR HISTIDINE KINASE YPDA"/>
    <property type="match status" value="1"/>
</dbReference>
<evidence type="ECO:0000256" key="3">
    <source>
        <dbReference type="ARBA" id="ARBA00022553"/>
    </source>
</evidence>
<keyword evidence="2" id="KW-1003">Cell membrane</keyword>
<evidence type="ECO:0000256" key="5">
    <source>
        <dbReference type="ARBA" id="ARBA00022777"/>
    </source>
</evidence>
<dbReference type="SMART" id="SM00304">
    <property type="entry name" value="HAMP"/>
    <property type="match status" value="1"/>
</dbReference>
<dbReference type="PROSITE" id="PS50885">
    <property type="entry name" value="HAMP"/>
    <property type="match status" value="1"/>
</dbReference>
<dbReference type="CDD" id="cd06225">
    <property type="entry name" value="HAMP"/>
    <property type="match status" value="1"/>
</dbReference>
<feature type="transmembrane region" description="Helical" evidence="7">
    <location>
        <begin position="296"/>
        <end position="316"/>
    </location>
</feature>